<gene>
    <name evidence="2" type="ORF">NDU88_007405</name>
</gene>
<reference evidence="2" key="1">
    <citation type="journal article" date="2022" name="bioRxiv">
        <title>Sequencing and chromosome-scale assembly of the giantPleurodeles waltlgenome.</title>
        <authorList>
            <person name="Brown T."/>
            <person name="Elewa A."/>
            <person name="Iarovenko S."/>
            <person name="Subramanian E."/>
            <person name="Araus A.J."/>
            <person name="Petzold A."/>
            <person name="Susuki M."/>
            <person name="Suzuki K.-i.T."/>
            <person name="Hayashi T."/>
            <person name="Toyoda A."/>
            <person name="Oliveira C."/>
            <person name="Osipova E."/>
            <person name="Leigh N.D."/>
            <person name="Simon A."/>
            <person name="Yun M.H."/>
        </authorList>
    </citation>
    <scope>NUCLEOTIDE SEQUENCE</scope>
    <source>
        <strain evidence="2">20211129_DDA</strain>
        <tissue evidence="2">Liver</tissue>
    </source>
</reference>
<keyword evidence="3" id="KW-1185">Reference proteome</keyword>
<feature type="compositionally biased region" description="Polar residues" evidence="1">
    <location>
        <begin position="12"/>
        <end position="24"/>
    </location>
</feature>
<feature type="region of interest" description="Disordered" evidence="1">
    <location>
        <begin position="1"/>
        <end position="107"/>
    </location>
</feature>
<accession>A0AAV7NUR5</accession>
<dbReference type="EMBL" id="JANPWB010000012">
    <property type="protein sequence ID" value="KAJ1119219.1"/>
    <property type="molecule type" value="Genomic_DNA"/>
</dbReference>
<organism evidence="2 3">
    <name type="scientific">Pleurodeles waltl</name>
    <name type="common">Iberian ribbed newt</name>
    <dbReference type="NCBI Taxonomy" id="8319"/>
    <lineage>
        <taxon>Eukaryota</taxon>
        <taxon>Metazoa</taxon>
        <taxon>Chordata</taxon>
        <taxon>Craniata</taxon>
        <taxon>Vertebrata</taxon>
        <taxon>Euteleostomi</taxon>
        <taxon>Amphibia</taxon>
        <taxon>Batrachia</taxon>
        <taxon>Caudata</taxon>
        <taxon>Salamandroidea</taxon>
        <taxon>Salamandridae</taxon>
        <taxon>Pleurodelinae</taxon>
        <taxon>Pleurodeles</taxon>
    </lineage>
</organism>
<evidence type="ECO:0000256" key="1">
    <source>
        <dbReference type="SAM" id="MobiDB-lite"/>
    </source>
</evidence>
<proteinExistence type="predicted"/>
<name>A0AAV7NUR5_PLEWA</name>
<sequence length="165" mass="17801">MKSRVGAKPSKPTKSQTHPASTQGLRAPASKDLLLADSPESHGSSGDWDRCISPEKVTALKAEEWERHTRSPRRQSGGRDWRWASSSKWSEAPGRPGARLFQLGPGPSPVLQRQGRAVLETPLGQWKAAVEKVGPRSIELGPKNTRRPGDDKLVTGEVSGVALGV</sequence>
<dbReference type="AlphaFoldDB" id="A0AAV7NUR5"/>
<dbReference type="Proteomes" id="UP001066276">
    <property type="component" value="Chromosome 8"/>
</dbReference>
<evidence type="ECO:0000313" key="3">
    <source>
        <dbReference type="Proteomes" id="UP001066276"/>
    </source>
</evidence>
<evidence type="ECO:0000313" key="2">
    <source>
        <dbReference type="EMBL" id="KAJ1119219.1"/>
    </source>
</evidence>
<protein>
    <submittedName>
        <fullName evidence="2">Uncharacterized protein</fullName>
    </submittedName>
</protein>
<comment type="caution">
    <text evidence="2">The sequence shown here is derived from an EMBL/GenBank/DDBJ whole genome shotgun (WGS) entry which is preliminary data.</text>
</comment>